<sequence>MGGRPSPPFSTGDSMKQHVLVVGAGIIGACIALELSRQNKRVTLLEAGAPGSGITRWCPGGVRQQWGSDLNIVLVRDSLPFFNSVEQLDAGLHFERCGYVFLGYSEAGERSARQLAERQQRLGVNAQVIGEDALQRLCPDIVTRGLRAASYGPDDGFINDPVRLTQAVVQAAQESGALLAHGRATALRTDDGRITGVQTEGGPLTADVTVLAAGHGAGELASSAGLNLPLHAEERRLHYLDRAPAQYCTPFLVSPDHQWAGKQLGHAFYMSALGTLPESDDVFKAQTFERGAHVLADLEQLRSTHIVRGYYSSTPDFQAIVDAPITHPGLVLSVGFNGNGFMMAPANARLVASLVTGDTPAYDHADYQLGRFKQQVHMETAVI</sequence>
<dbReference type="OrthoDB" id="9794226at2"/>
<dbReference type="GO" id="GO:0005737">
    <property type="term" value="C:cytoplasm"/>
    <property type="evidence" value="ECO:0007669"/>
    <property type="project" value="TreeGrafter"/>
</dbReference>
<evidence type="ECO:0000259" key="2">
    <source>
        <dbReference type="Pfam" id="PF01266"/>
    </source>
</evidence>
<dbReference type="Pfam" id="PF01266">
    <property type="entry name" value="DAO"/>
    <property type="match status" value="1"/>
</dbReference>
<dbReference type="InterPro" id="IPR006076">
    <property type="entry name" value="FAD-dep_OxRdtase"/>
</dbReference>
<dbReference type="AlphaFoldDB" id="A0A5C4YAY3"/>
<proteinExistence type="predicted"/>
<dbReference type="PANTHER" id="PTHR13847:SF287">
    <property type="entry name" value="FAD-DEPENDENT OXIDOREDUCTASE DOMAIN-CONTAINING PROTEIN 1"/>
    <property type="match status" value="1"/>
</dbReference>
<reference evidence="3 4" key="1">
    <citation type="submission" date="2019-06" db="EMBL/GenBank/DDBJ databases">
        <title>Genome sequence of Deinococcus radiopugnans ATCC 19172.</title>
        <authorList>
            <person name="Maclea K.S."/>
            <person name="Maynard C.R."/>
        </authorList>
    </citation>
    <scope>NUCLEOTIDE SEQUENCE [LARGE SCALE GENOMIC DNA]</scope>
    <source>
        <strain evidence="3 4">ATCC 19172</strain>
    </source>
</reference>
<dbReference type="InterPro" id="IPR036188">
    <property type="entry name" value="FAD/NAD-bd_sf"/>
</dbReference>
<organism evidence="3 4">
    <name type="scientific">Deinococcus radiopugnans ATCC 19172</name>
    <dbReference type="NCBI Taxonomy" id="585398"/>
    <lineage>
        <taxon>Bacteria</taxon>
        <taxon>Thermotogati</taxon>
        <taxon>Deinococcota</taxon>
        <taxon>Deinococci</taxon>
        <taxon>Deinococcales</taxon>
        <taxon>Deinococcaceae</taxon>
        <taxon>Deinococcus</taxon>
    </lineage>
</organism>
<dbReference type="GO" id="GO:0016491">
    <property type="term" value="F:oxidoreductase activity"/>
    <property type="evidence" value="ECO:0007669"/>
    <property type="project" value="UniProtKB-KW"/>
</dbReference>
<name>A0A5C4YAY3_9DEIO</name>
<protein>
    <submittedName>
        <fullName evidence="3">FAD-binding oxidoreductase</fullName>
    </submittedName>
</protein>
<dbReference type="PANTHER" id="PTHR13847">
    <property type="entry name" value="SARCOSINE DEHYDROGENASE-RELATED"/>
    <property type="match status" value="1"/>
</dbReference>
<dbReference type="Proteomes" id="UP000313988">
    <property type="component" value="Unassembled WGS sequence"/>
</dbReference>
<evidence type="ECO:0000256" key="1">
    <source>
        <dbReference type="ARBA" id="ARBA00023002"/>
    </source>
</evidence>
<evidence type="ECO:0000313" key="4">
    <source>
        <dbReference type="Proteomes" id="UP000313988"/>
    </source>
</evidence>
<dbReference type="Gene3D" id="3.30.9.10">
    <property type="entry name" value="D-Amino Acid Oxidase, subunit A, domain 2"/>
    <property type="match status" value="1"/>
</dbReference>
<feature type="domain" description="FAD dependent oxidoreductase" evidence="2">
    <location>
        <begin position="19"/>
        <end position="354"/>
    </location>
</feature>
<keyword evidence="1" id="KW-0560">Oxidoreductase</keyword>
<gene>
    <name evidence="3" type="ORF">FHR04_01380</name>
</gene>
<dbReference type="Gene3D" id="3.50.50.60">
    <property type="entry name" value="FAD/NAD(P)-binding domain"/>
    <property type="match status" value="1"/>
</dbReference>
<accession>A0A5C4YAY3</accession>
<dbReference type="EMBL" id="VDMO01000001">
    <property type="protein sequence ID" value="TNM73105.1"/>
    <property type="molecule type" value="Genomic_DNA"/>
</dbReference>
<evidence type="ECO:0000313" key="3">
    <source>
        <dbReference type="EMBL" id="TNM73105.1"/>
    </source>
</evidence>
<dbReference type="SUPFAM" id="SSF51905">
    <property type="entry name" value="FAD/NAD(P)-binding domain"/>
    <property type="match status" value="1"/>
</dbReference>
<dbReference type="PROSITE" id="PS51257">
    <property type="entry name" value="PROKAR_LIPOPROTEIN"/>
    <property type="match status" value="1"/>
</dbReference>
<comment type="caution">
    <text evidence="3">The sequence shown here is derived from an EMBL/GenBank/DDBJ whole genome shotgun (WGS) entry which is preliminary data.</text>
</comment>